<keyword evidence="1" id="KW-1133">Transmembrane helix</keyword>
<keyword evidence="2" id="KW-0732">Signal</keyword>
<sequence length="92" mass="10212">MKKIVLLSSFVAIFLRGRLRNASAAEEGIVAKQPTTVAEGSKLLLTHVLRSNQKKACLLRLSRIPQRCFLVVSILLGTAISDFYLLWILKCA</sequence>
<evidence type="ECO:0008006" key="5">
    <source>
        <dbReference type="Google" id="ProtNLM"/>
    </source>
</evidence>
<dbReference type="AlphaFoldDB" id="A0AAD3T4H3"/>
<evidence type="ECO:0000256" key="2">
    <source>
        <dbReference type="SAM" id="SignalP"/>
    </source>
</evidence>
<evidence type="ECO:0000313" key="4">
    <source>
        <dbReference type="Proteomes" id="UP001279734"/>
    </source>
</evidence>
<comment type="caution">
    <text evidence="3">The sequence shown here is derived from an EMBL/GenBank/DDBJ whole genome shotgun (WGS) entry which is preliminary data.</text>
</comment>
<keyword evidence="4" id="KW-1185">Reference proteome</keyword>
<feature type="signal peptide" evidence="2">
    <location>
        <begin position="1"/>
        <end position="24"/>
    </location>
</feature>
<name>A0AAD3T4H3_NEPGR</name>
<gene>
    <name evidence="3" type="ORF">Nepgr_024606</name>
</gene>
<accession>A0AAD3T4H3</accession>
<evidence type="ECO:0000256" key="1">
    <source>
        <dbReference type="SAM" id="Phobius"/>
    </source>
</evidence>
<organism evidence="3 4">
    <name type="scientific">Nepenthes gracilis</name>
    <name type="common">Slender pitcher plant</name>
    <dbReference type="NCBI Taxonomy" id="150966"/>
    <lineage>
        <taxon>Eukaryota</taxon>
        <taxon>Viridiplantae</taxon>
        <taxon>Streptophyta</taxon>
        <taxon>Embryophyta</taxon>
        <taxon>Tracheophyta</taxon>
        <taxon>Spermatophyta</taxon>
        <taxon>Magnoliopsida</taxon>
        <taxon>eudicotyledons</taxon>
        <taxon>Gunneridae</taxon>
        <taxon>Pentapetalae</taxon>
        <taxon>Caryophyllales</taxon>
        <taxon>Nepenthaceae</taxon>
        <taxon>Nepenthes</taxon>
    </lineage>
</organism>
<dbReference type="Proteomes" id="UP001279734">
    <property type="component" value="Unassembled WGS sequence"/>
</dbReference>
<protein>
    <recommendedName>
        <fullName evidence="5">Secreted protein</fullName>
    </recommendedName>
</protein>
<evidence type="ECO:0000313" key="3">
    <source>
        <dbReference type="EMBL" id="GMH22763.1"/>
    </source>
</evidence>
<keyword evidence="1" id="KW-0812">Transmembrane</keyword>
<feature type="chain" id="PRO_5042237870" description="Secreted protein" evidence="2">
    <location>
        <begin position="25"/>
        <end position="92"/>
    </location>
</feature>
<reference evidence="3" key="1">
    <citation type="submission" date="2023-05" db="EMBL/GenBank/DDBJ databases">
        <title>Nepenthes gracilis genome sequencing.</title>
        <authorList>
            <person name="Fukushima K."/>
        </authorList>
    </citation>
    <scope>NUCLEOTIDE SEQUENCE</scope>
    <source>
        <strain evidence="3">SING2019-196</strain>
    </source>
</reference>
<feature type="transmembrane region" description="Helical" evidence="1">
    <location>
        <begin position="69"/>
        <end position="89"/>
    </location>
</feature>
<keyword evidence="1" id="KW-0472">Membrane</keyword>
<proteinExistence type="predicted"/>
<dbReference type="EMBL" id="BSYO01000025">
    <property type="protein sequence ID" value="GMH22763.1"/>
    <property type="molecule type" value="Genomic_DNA"/>
</dbReference>